<evidence type="ECO:0000313" key="6">
    <source>
        <dbReference type="Proteomes" id="UP000176614"/>
    </source>
</evidence>
<dbReference type="InterPro" id="IPR011032">
    <property type="entry name" value="GroES-like_sf"/>
</dbReference>
<dbReference type="CDD" id="cd00320">
    <property type="entry name" value="cpn10"/>
    <property type="match status" value="1"/>
</dbReference>
<proteinExistence type="inferred from homology"/>
<dbReference type="Proteomes" id="UP000176614">
    <property type="component" value="Unassembled WGS sequence"/>
</dbReference>
<evidence type="ECO:0000256" key="4">
    <source>
        <dbReference type="RuleBase" id="RU000535"/>
    </source>
</evidence>
<dbReference type="SUPFAM" id="SSF50129">
    <property type="entry name" value="GroES-like"/>
    <property type="match status" value="1"/>
</dbReference>
<comment type="similarity">
    <text evidence="1 3 4">Belongs to the GroES chaperonin family.</text>
</comment>
<comment type="subcellular location">
    <subcellularLocation>
        <location evidence="3">Cytoplasm</location>
    </subcellularLocation>
</comment>
<evidence type="ECO:0000313" key="5">
    <source>
        <dbReference type="EMBL" id="OGC62970.1"/>
    </source>
</evidence>
<dbReference type="GO" id="GO:0046872">
    <property type="term" value="F:metal ion binding"/>
    <property type="evidence" value="ECO:0007669"/>
    <property type="project" value="TreeGrafter"/>
</dbReference>
<dbReference type="InterPro" id="IPR020818">
    <property type="entry name" value="Chaperonin_GroES"/>
</dbReference>
<dbReference type="GO" id="GO:0005737">
    <property type="term" value="C:cytoplasm"/>
    <property type="evidence" value="ECO:0007669"/>
    <property type="project" value="UniProtKB-SubCell"/>
</dbReference>
<evidence type="ECO:0000256" key="1">
    <source>
        <dbReference type="ARBA" id="ARBA00006975"/>
    </source>
</evidence>
<dbReference type="PANTHER" id="PTHR10772:SF63">
    <property type="entry name" value="20 KDA CHAPERONIN, CHLOROPLASTIC"/>
    <property type="match status" value="1"/>
</dbReference>
<keyword evidence="2 3" id="KW-0143">Chaperone</keyword>
<dbReference type="GO" id="GO:0005524">
    <property type="term" value="F:ATP binding"/>
    <property type="evidence" value="ECO:0007669"/>
    <property type="project" value="InterPro"/>
</dbReference>
<comment type="subunit">
    <text evidence="3">Heptamer of 7 subunits arranged in a ring. Interacts with the chaperonin GroEL.</text>
</comment>
<protein>
    <recommendedName>
        <fullName evidence="3">Co-chaperonin GroES</fullName>
    </recommendedName>
    <alternativeName>
        <fullName evidence="3">10 kDa chaperonin</fullName>
    </alternativeName>
    <alternativeName>
        <fullName evidence="3">Chaperonin-10</fullName>
        <shortName evidence="3">Cpn10</shortName>
    </alternativeName>
</protein>
<accession>A0A1F4W0U0</accession>
<dbReference type="Gene3D" id="2.30.33.40">
    <property type="entry name" value="GroES chaperonin"/>
    <property type="match status" value="1"/>
</dbReference>
<dbReference type="AlphaFoldDB" id="A0A1F4W0U0"/>
<comment type="function">
    <text evidence="3 4">Together with the chaperonin GroEL, plays an essential role in assisting protein folding. The GroEL-GroES system forms a nano-cage that allows encapsulation of the non-native substrate proteins and provides a physical environment optimized to promote and accelerate protein folding. GroES binds to the apical surface of the GroEL ring, thereby capping the opening of the GroEL channel.</text>
</comment>
<reference evidence="5 6" key="1">
    <citation type="journal article" date="2016" name="Nat. Commun.">
        <title>Thousands of microbial genomes shed light on interconnected biogeochemical processes in an aquifer system.</title>
        <authorList>
            <person name="Anantharaman K."/>
            <person name="Brown C.T."/>
            <person name="Hug L.A."/>
            <person name="Sharon I."/>
            <person name="Castelle C.J."/>
            <person name="Probst A.J."/>
            <person name="Thomas B.C."/>
            <person name="Singh A."/>
            <person name="Wilkins M.J."/>
            <person name="Karaoz U."/>
            <person name="Brodie E.L."/>
            <person name="Williams K.H."/>
            <person name="Hubbard S.S."/>
            <person name="Banfield J.F."/>
        </authorList>
    </citation>
    <scope>NUCLEOTIDE SEQUENCE [LARGE SCALE GENOMIC DNA]</scope>
</reference>
<dbReference type="NCBIfam" id="NF001533">
    <property type="entry name" value="PRK00364.2-4"/>
    <property type="match status" value="1"/>
</dbReference>
<dbReference type="GO" id="GO:0044183">
    <property type="term" value="F:protein folding chaperone"/>
    <property type="evidence" value="ECO:0007669"/>
    <property type="project" value="InterPro"/>
</dbReference>
<dbReference type="FunFam" id="2.30.33.40:FF:000001">
    <property type="entry name" value="10 kDa chaperonin"/>
    <property type="match status" value="1"/>
</dbReference>
<dbReference type="Pfam" id="PF00166">
    <property type="entry name" value="Cpn10"/>
    <property type="match status" value="1"/>
</dbReference>
<dbReference type="NCBIfam" id="NF001531">
    <property type="entry name" value="PRK00364.2-2"/>
    <property type="match status" value="1"/>
</dbReference>
<gene>
    <name evidence="3" type="primary">groES</name>
    <name evidence="3" type="synonym">groS</name>
    <name evidence="5" type="ORF">A2264_03770</name>
</gene>
<dbReference type="PRINTS" id="PR00297">
    <property type="entry name" value="CHAPERONIN10"/>
</dbReference>
<dbReference type="InterPro" id="IPR037124">
    <property type="entry name" value="Chaperonin_GroES_sf"/>
</dbReference>
<dbReference type="HAMAP" id="MF_00580">
    <property type="entry name" value="CH10"/>
    <property type="match status" value="1"/>
</dbReference>
<evidence type="ECO:0000256" key="3">
    <source>
        <dbReference type="HAMAP-Rule" id="MF_00580"/>
    </source>
</evidence>
<name>A0A1F4W0U0_UNCKA</name>
<keyword evidence="3" id="KW-0963">Cytoplasm</keyword>
<dbReference type="GO" id="GO:0051087">
    <property type="term" value="F:protein-folding chaperone binding"/>
    <property type="evidence" value="ECO:0007669"/>
    <property type="project" value="TreeGrafter"/>
</dbReference>
<evidence type="ECO:0000256" key="2">
    <source>
        <dbReference type="ARBA" id="ARBA00023186"/>
    </source>
</evidence>
<dbReference type="GO" id="GO:0051082">
    <property type="term" value="F:unfolded protein binding"/>
    <property type="evidence" value="ECO:0007669"/>
    <property type="project" value="TreeGrafter"/>
</dbReference>
<organism evidence="5 6">
    <name type="scientific">candidate division WWE3 bacterium RIFOXYA2_FULL_46_9</name>
    <dbReference type="NCBI Taxonomy" id="1802636"/>
    <lineage>
        <taxon>Bacteria</taxon>
        <taxon>Katanobacteria</taxon>
    </lineage>
</organism>
<comment type="caution">
    <text evidence="5">The sequence shown here is derived from an EMBL/GenBank/DDBJ whole genome shotgun (WGS) entry which is preliminary data.</text>
</comment>
<dbReference type="PANTHER" id="PTHR10772">
    <property type="entry name" value="10 KDA HEAT SHOCK PROTEIN"/>
    <property type="match status" value="1"/>
</dbReference>
<dbReference type="EMBL" id="MEVT01000011">
    <property type="protein sequence ID" value="OGC62970.1"/>
    <property type="molecule type" value="Genomic_DNA"/>
</dbReference>
<sequence>MITLNKIKPLADNVLIEPLQKETTTPSGIFIPDTVNKEKPQEGKIVAAGPGRKDEDGKLIEMQVKVGNVVMYKKWGGTEIKVEGKEVLLVKEEDILAIVEE</sequence>
<dbReference type="SMART" id="SM00883">
    <property type="entry name" value="Cpn10"/>
    <property type="match status" value="1"/>
</dbReference>